<sequence length="227" mass="25700">MNTTHKNGAEKTSNIDGGLSRNMRLYTELDSNGQLVSRELTAYECQLEDDVEHLQEALFTISSQYAKIQFRLRQISSATTCEKNYLLKELEDMATQGVDGRNCMPAGELPSLRCDSTSLGNVRVKQQKIISQLRDRLEDLADATGACFQADTTERSNAYTKKIIPFGIIEQENVKNMPKEKPKVRYLSEIWSGNSDIESLNSKWKYTCRGSPKRGKKLERSDKDSTN</sequence>
<dbReference type="AlphaFoldDB" id="A0A6P4J096"/>
<organism evidence="1 2">
    <name type="scientific">Drosophila kikkawai</name>
    <name type="common">Fruit fly</name>
    <dbReference type="NCBI Taxonomy" id="30033"/>
    <lineage>
        <taxon>Eukaryota</taxon>
        <taxon>Metazoa</taxon>
        <taxon>Ecdysozoa</taxon>
        <taxon>Arthropoda</taxon>
        <taxon>Hexapoda</taxon>
        <taxon>Insecta</taxon>
        <taxon>Pterygota</taxon>
        <taxon>Neoptera</taxon>
        <taxon>Endopterygota</taxon>
        <taxon>Diptera</taxon>
        <taxon>Brachycera</taxon>
        <taxon>Muscomorpha</taxon>
        <taxon>Ephydroidea</taxon>
        <taxon>Drosophilidae</taxon>
        <taxon>Drosophila</taxon>
        <taxon>Sophophora</taxon>
    </lineage>
</organism>
<dbReference type="Proteomes" id="UP001652661">
    <property type="component" value="Chromosome 3L"/>
</dbReference>
<reference evidence="2" key="1">
    <citation type="submission" date="2025-08" db="UniProtKB">
        <authorList>
            <consortium name="RefSeq"/>
        </authorList>
    </citation>
    <scope>IDENTIFICATION</scope>
    <source>
        <strain evidence="2">14028-0561.14</strain>
        <tissue evidence="2">Whole fly</tissue>
    </source>
</reference>
<evidence type="ECO:0000313" key="2">
    <source>
        <dbReference type="RefSeq" id="XP_017028706.1"/>
    </source>
</evidence>
<keyword evidence="1" id="KW-1185">Reference proteome</keyword>
<proteinExistence type="predicted"/>
<protein>
    <submittedName>
        <fullName evidence="2">Uncharacterized protein isoform X1</fullName>
    </submittedName>
</protein>
<dbReference type="RefSeq" id="XP_017028706.1">
    <property type="nucleotide sequence ID" value="XM_017173217.3"/>
</dbReference>
<name>A0A6P4J096_DROKI</name>
<dbReference type="OrthoDB" id="10068328at2759"/>
<evidence type="ECO:0000313" key="1">
    <source>
        <dbReference type="Proteomes" id="UP001652661"/>
    </source>
</evidence>
<accession>A0A6P4J096</accession>
<gene>
    <name evidence="2" type="primary">LOC108079036</name>
</gene>
<dbReference type="GeneID" id="108079036"/>